<evidence type="ECO:0000313" key="2">
    <source>
        <dbReference type="Proteomes" id="UP000054279"/>
    </source>
</evidence>
<dbReference type="PANTHER" id="PTHR46579:SF1">
    <property type="entry name" value="F5_8 TYPE C DOMAIN-CONTAINING PROTEIN"/>
    <property type="match status" value="1"/>
</dbReference>
<sequence>MLVKLWTDKFKGLNVGSGDYNIPENIWEQIAELWCFWFQYIAPYVLEGRLGDKYYKHVLLLCEICKMCLEFSITEEQVNRLEEMIYQWVTEYEEYYYQYQKERLSTCTSCVHAMLHIAHDIRTTGPVWAHWCYLMERFCGLIVAAVKSRSKPYVNMSRRLLHLSQLSQIEHQYNISEELQFDDNIKGISSKEHVYPEAPASILRFPRNLAYHADLTLRRKIAVYLSTEMEIPYNLLLPLIPQYMERWAKVRIAGGGDCIWTREAGANRSGRDQSYVRYDLQIDVHADDPNAEPEMKFCCCYGQLQKILVCTLPSHHFLKDKPNRRLFALVQSCQTNYQDATLGPVTYTDMHTASRIIDLRSISCVIGRVKVGIGKGRWGIIDRSASAGRTILLDDPELIDKMYEDDQ</sequence>
<reference evidence="1 2" key="1">
    <citation type="submission" date="2014-06" db="EMBL/GenBank/DDBJ databases">
        <title>Evolutionary Origins and Diversification of the Mycorrhizal Mutualists.</title>
        <authorList>
            <consortium name="DOE Joint Genome Institute"/>
            <consortium name="Mycorrhizal Genomics Consortium"/>
            <person name="Kohler A."/>
            <person name="Kuo A."/>
            <person name="Nagy L.G."/>
            <person name="Floudas D."/>
            <person name="Copeland A."/>
            <person name="Barry K.W."/>
            <person name="Cichocki N."/>
            <person name="Veneault-Fourrey C."/>
            <person name="LaButti K."/>
            <person name="Lindquist E.A."/>
            <person name="Lipzen A."/>
            <person name="Lundell T."/>
            <person name="Morin E."/>
            <person name="Murat C."/>
            <person name="Riley R."/>
            <person name="Ohm R."/>
            <person name="Sun H."/>
            <person name="Tunlid A."/>
            <person name="Henrissat B."/>
            <person name="Grigoriev I.V."/>
            <person name="Hibbett D.S."/>
            <person name="Martin F."/>
        </authorList>
    </citation>
    <scope>NUCLEOTIDE SEQUENCE [LARGE SCALE GENOMIC DNA]</scope>
    <source>
        <strain evidence="1 2">SS14</strain>
    </source>
</reference>
<keyword evidence="2" id="KW-1185">Reference proteome</keyword>
<name>A0A0C9VAK0_SPHS4</name>
<dbReference type="AlphaFoldDB" id="A0A0C9VAK0"/>
<dbReference type="Proteomes" id="UP000054279">
    <property type="component" value="Unassembled WGS sequence"/>
</dbReference>
<dbReference type="EMBL" id="KN837201">
    <property type="protein sequence ID" value="KIJ34351.1"/>
    <property type="molecule type" value="Genomic_DNA"/>
</dbReference>
<proteinExistence type="predicted"/>
<dbReference type="OrthoDB" id="6613063at2759"/>
<organism evidence="1 2">
    <name type="scientific">Sphaerobolus stellatus (strain SS14)</name>
    <dbReference type="NCBI Taxonomy" id="990650"/>
    <lineage>
        <taxon>Eukaryota</taxon>
        <taxon>Fungi</taxon>
        <taxon>Dikarya</taxon>
        <taxon>Basidiomycota</taxon>
        <taxon>Agaricomycotina</taxon>
        <taxon>Agaricomycetes</taxon>
        <taxon>Phallomycetidae</taxon>
        <taxon>Geastrales</taxon>
        <taxon>Sphaerobolaceae</taxon>
        <taxon>Sphaerobolus</taxon>
    </lineage>
</organism>
<dbReference type="PANTHER" id="PTHR46579">
    <property type="entry name" value="F5/8 TYPE C DOMAIN-CONTAINING PROTEIN-RELATED"/>
    <property type="match status" value="1"/>
</dbReference>
<protein>
    <submittedName>
        <fullName evidence="1">Uncharacterized protein</fullName>
    </submittedName>
</protein>
<accession>A0A0C9VAK0</accession>
<gene>
    <name evidence="1" type="ORF">M422DRAFT_182303</name>
</gene>
<evidence type="ECO:0000313" key="1">
    <source>
        <dbReference type="EMBL" id="KIJ34351.1"/>
    </source>
</evidence>
<dbReference type="HOGENOM" id="CLU_032165_0_0_1"/>